<keyword evidence="3 5" id="KW-0159">Chromosome partition</keyword>
<keyword evidence="1 5" id="KW-0963">Cytoplasm</keyword>
<comment type="caution">
    <text evidence="6">The sequence shown here is derived from an EMBL/GenBank/DDBJ whole genome shotgun (WGS) entry which is preliminary data.</text>
</comment>
<organism evidence="6 7">
    <name type="scientific">Caloramator mitchellensis</name>
    <dbReference type="NCBI Taxonomy" id="908809"/>
    <lineage>
        <taxon>Bacteria</taxon>
        <taxon>Bacillati</taxon>
        <taxon>Bacillota</taxon>
        <taxon>Clostridia</taxon>
        <taxon>Eubacteriales</taxon>
        <taxon>Clostridiaceae</taxon>
        <taxon>Caloramator</taxon>
    </lineage>
</organism>
<comment type="subcellular location">
    <subcellularLocation>
        <location evidence="5">Cytoplasm</location>
    </subcellularLocation>
    <text evidence="5">Associated with two foci at the outer edges of the nucleoid region in young cells, and at four foci within both cell halves in older cells.</text>
</comment>
<dbReference type="GO" id="GO:0051301">
    <property type="term" value="P:cell division"/>
    <property type="evidence" value="ECO:0007669"/>
    <property type="project" value="UniProtKB-KW"/>
</dbReference>
<dbReference type="EMBL" id="LKHP01000006">
    <property type="protein sequence ID" value="KRQ86804.1"/>
    <property type="molecule type" value="Genomic_DNA"/>
</dbReference>
<gene>
    <name evidence="5 6" type="primary">scpB</name>
    <name evidence="6" type="ORF">ABG79_01295</name>
</gene>
<evidence type="ECO:0000256" key="2">
    <source>
        <dbReference type="ARBA" id="ARBA00022618"/>
    </source>
</evidence>
<proteinExistence type="inferred from homology"/>
<dbReference type="GO" id="GO:0006260">
    <property type="term" value="P:DNA replication"/>
    <property type="evidence" value="ECO:0007669"/>
    <property type="project" value="UniProtKB-UniRule"/>
</dbReference>
<dbReference type="STRING" id="908809.ABG79_01295"/>
<dbReference type="PATRIC" id="fig|908809.3.peg.1304"/>
<comment type="subunit">
    <text evidence="5">Homodimer. Homodimerization may be required to stabilize the binding of ScpA to the Smc head domains. Component of a cohesin-like complex composed of ScpA, ScpB and the Smc homodimer, in which ScpA and ScpB bind to the head domain of Smc. The presence of the three proteins is required for the association of the complex with DNA.</text>
</comment>
<comment type="similarity">
    <text evidence="5">Belongs to the ScpB family.</text>
</comment>
<keyword evidence="7" id="KW-1185">Reference proteome</keyword>
<dbReference type="Gene3D" id="1.10.10.10">
    <property type="entry name" value="Winged helix-like DNA-binding domain superfamily/Winged helix DNA-binding domain"/>
    <property type="match status" value="2"/>
</dbReference>
<keyword evidence="2 5" id="KW-0132">Cell division</keyword>
<evidence type="ECO:0000256" key="1">
    <source>
        <dbReference type="ARBA" id="ARBA00022490"/>
    </source>
</evidence>
<dbReference type="GO" id="GO:0051304">
    <property type="term" value="P:chromosome separation"/>
    <property type="evidence" value="ECO:0007669"/>
    <property type="project" value="InterPro"/>
</dbReference>
<dbReference type="GO" id="GO:0005737">
    <property type="term" value="C:cytoplasm"/>
    <property type="evidence" value="ECO:0007669"/>
    <property type="project" value="UniProtKB-SubCell"/>
</dbReference>
<evidence type="ECO:0000256" key="4">
    <source>
        <dbReference type="ARBA" id="ARBA00023306"/>
    </source>
</evidence>
<dbReference type="OrthoDB" id="9806226at2"/>
<evidence type="ECO:0000256" key="5">
    <source>
        <dbReference type="HAMAP-Rule" id="MF_01804"/>
    </source>
</evidence>
<keyword evidence="4 5" id="KW-0131">Cell cycle</keyword>
<dbReference type="RefSeq" id="WP_057978321.1">
    <property type="nucleotide sequence ID" value="NZ_LKHP01000006.1"/>
</dbReference>
<protein>
    <recommendedName>
        <fullName evidence="5">Segregation and condensation protein B</fullName>
    </recommendedName>
</protein>
<dbReference type="InterPro" id="IPR036388">
    <property type="entry name" value="WH-like_DNA-bd_sf"/>
</dbReference>
<sequence>MSEIYLDLNHDKDRKRIKGVIESILFVSGDAVLKKEIKEILQIDKNMMESILKELKQEYEDESRGIILLEFNDKVQLSTKPEYSHYIKRMVKSDSRHNLSQAALETLAIIAYKQPITKSEIDEIRGVRSDKALSTLMDYGLIAEAGRLETIGRPIIYETTEEFLKYFGFNNLKELPKLIEFNLEKKEE</sequence>
<evidence type="ECO:0000313" key="7">
    <source>
        <dbReference type="Proteomes" id="UP000052015"/>
    </source>
</evidence>
<evidence type="ECO:0000256" key="3">
    <source>
        <dbReference type="ARBA" id="ARBA00022829"/>
    </source>
</evidence>
<dbReference type="InterPro" id="IPR005234">
    <property type="entry name" value="ScpB_csome_segregation"/>
</dbReference>
<accession>A0A0R3K087</accession>
<dbReference type="Proteomes" id="UP000052015">
    <property type="component" value="Unassembled WGS sequence"/>
</dbReference>
<evidence type="ECO:0000313" key="6">
    <source>
        <dbReference type="EMBL" id="KRQ86804.1"/>
    </source>
</evidence>
<comment type="function">
    <text evidence="5">Participates in chromosomal partition during cell division. May act via the formation of a condensin-like complex containing Smc and ScpA that pull DNA away from mid-cell into both cell halves.</text>
</comment>
<dbReference type="SUPFAM" id="SSF46785">
    <property type="entry name" value="Winged helix' DNA-binding domain"/>
    <property type="match status" value="2"/>
</dbReference>
<dbReference type="NCBIfam" id="TIGR00281">
    <property type="entry name" value="SMC-Scp complex subunit ScpB"/>
    <property type="match status" value="1"/>
</dbReference>
<reference evidence="6 7" key="1">
    <citation type="submission" date="2015-09" db="EMBL/GenBank/DDBJ databases">
        <title>Draft genome sequence of a Caloramator mitchellensis, a moderate thermophile from the Great Artesian Basin of Australia.</title>
        <authorList>
            <person name="Patel B.K."/>
        </authorList>
    </citation>
    <scope>NUCLEOTIDE SEQUENCE [LARGE SCALE GENOMIC DNA]</scope>
    <source>
        <strain evidence="6 7">VF08</strain>
    </source>
</reference>
<dbReference type="AlphaFoldDB" id="A0A0R3K087"/>
<dbReference type="Pfam" id="PF04079">
    <property type="entry name" value="SMC_ScpB"/>
    <property type="match status" value="1"/>
</dbReference>
<dbReference type="PANTHER" id="PTHR34298:SF2">
    <property type="entry name" value="SEGREGATION AND CONDENSATION PROTEIN B"/>
    <property type="match status" value="1"/>
</dbReference>
<dbReference type="PIRSF" id="PIRSF019345">
    <property type="entry name" value="ScpB"/>
    <property type="match status" value="1"/>
</dbReference>
<dbReference type="InterPro" id="IPR036390">
    <property type="entry name" value="WH_DNA-bd_sf"/>
</dbReference>
<dbReference type="HAMAP" id="MF_01804">
    <property type="entry name" value="ScpB"/>
    <property type="match status" value="1"/>
</dbReference>
<dbReference type="PANTHER" id="PTHR34298">
    <property type="entry name" value="SEGREGATION AND CONDENSATION PROTEIN B"/>
    <property type="match status" value="1"/>
</dbReference>
<name>A0A0R3K087_CALMK</name>